<keyword evidence="1" id="KW-0472">Membrane</keyword>
<reference evidence="2 3" key="1">
    <citation type="submission" date="2014-04" db="EMBL/GenBank/DDBJ databases">
        <authorList>
            <consortium name="DOE Joint Genome Institute"/>
            <person name="Kuo A."/>
            <person name="Kohler A."/>
            <person name="Nagy L.G."/>
            <person name="Floudas D."/>
            <person name="Copeland A."/>
            <person name="Barry K.W."/>
            <person name="Cichocki N."/>
            <person name="Veneault-Fourrey C."/>
            <person name="LaButti K."/>
            <person name="Lindquist E.A."/>
            <person name="Lipzen A."/>
            <person name="Lundell T."/>
            <person name="Morin E."/>
            <person name="Murat C."/>
            <person name="Sun H."/>
            <person name="Tunlid A."/>
            <person name="Henrissat B."/>
            <person name="Grigoriev I.V."/>
            <person name="Hibbett D.S."/>
            <person name="Martin F."/>
            <person name="Nordberg H.P."/>
            <person name="Cantor M.N."/>
            <person name="Hua S.X."/>
        </authorList>
    </citation>
    <scope>NUCLEOTIDE SEQUENCE [LARGE SCALE GENOMIC DNA]</scope>
    <source>
        <strain evidence="2 3">Foug A</strain>
    </source>
</reference>
<gene>
    <name evidence="2" type="ORF">SCLCIDRAFT_1224558</name>
</gene>
<dbReference type="OrthoDB" id="4062651at2759"/>
<organism evidence="2 3">
    <name type="scientific">Scleroderma citrinum Foug A</name>
    <dbReference type="NCBI Taxonomy" id="1036808"/>
    <lineage>
        <taxon>Eukaryota</taxon>
        <taxon>Fungi</taxon>
        <taxon>Dikarya</taxon>
        <taxon>Basidiomycota</taxon>
        <taxon>Agaricomycotina</taxon>
        <taxon>Agaricomycetes</taxon>
        <taxon>Agaricomycetidae</taxon>
        <taxon>Boletales</taxon>
        <taxon>Sclerodermatineae</taxon>
        <taxon>Sclerodermataceae</taxon>
        <taxon>Scleroderma</taxon>
    </lineage>
</organism>
<name>A0A0C3CS63_9AGAM</name>
<evidence type="ECO:0000256" key="1">
    <source>
        <dbReference type="SAM" id="Phobius"/>
    </source>
</evidence>
<dbReference type="Proteomes" id="UP000053989">
    <property type="component" value="Unassembled WGS sequence"/>
</dbReference>
<reference evidence="3" key="2">
    <citation type="submission" date="2015-01" db="EMBL/GenBank/DDBJ databases">
        <title>Evolutionary Origins and Diversification of the Mycorrhizal Mutualists.</title>
        <authorList>
            <consortium name="DOE Joint Genome Institute"/>
            <consortium name="Mycorrhizal Genomics Consortium"/>
            <person name="Kohler A."/>
            <person name="Kuo A."/>
            <person name="Nagy L.G."/>
            <person name="Floudas D."/>
            <person name="Copeland A."/>
            <person name="Barry K.W."/>
            <person name="Cichocki N."/>
            <person name="Veneault-Fourrey C."/>
            <person name="LaButti K."/>
            <person name="Lindquist E.A."/>
            <person name="Lipzen A."/>
            <person name="Lundell T."/>
            <person name="Morin E."/>
            <person name="Murat C."/>
            <person name="Riley R."/>
            <person name="Ohm R."/>
            <person name="Sun H."/>
            <person name="Tunlid A."/>
            <person name="Henrissat B."/>
            <person name="Grigoriev I.V."/>
            <person name="Hibbett D.S."/>
            <person name="Martin F."/>
        </authorList>
    </citation>
    <scope>NUCLEOTIDE SEQUENCE [LARGE SCALE GENOMIC DNA]</scope>
    <source>
        <strain evidence="3">Foug A</strain>
    </source>
</reference>
<protein>
    <submittedName>
        <fullName evidence="2">Uncharacterized protein</fullName>
    </submittedName>
</protein>
<dbReference type="EMBL" id="KN822258">
    <property type="protein sequence ID" value="KIM51430.1"/>
    <property type="molecule type" value="Genomic_DNA"/>
</dbReference>
<accession>A0A0C3CS63</accession>
<keyword evidence="3" id="KW-1185">Reference proteome</keyword>
<dbReference type="InParanoid" id="A0A0C3CS63"/>
<evidence type="ECO:0000313" key="3">
    <source>
        <dbReference type="Proteomes" id="UP000053989"/>
    </source>
</evidence>
<keyword evidence="1" id="KW-1133">Transmembrane helix</keyword>
<dbReference type="AlphaFoldDB" id="A0A0C3CS63"/>
<dbReference type="PROSITE" id="PS00109">
    <property type="entry name" value="PROTEIN_KINASE_TYR"/>
    <property type="match status" value="1"/>
</dbReference>
<dbReference type="InterPro" id="IPR008266">
    <property type="entry name" value="Tyr_kinase_AS"/>
</dbReference>
<dbReference type="SUPFAM" id="SSF56112">
    <property type="entry name" value="Protein kinase-like (PK-like)"/>
    <property type="match status" value="1"/>
</dbReference>
<evidence type="ECO:0000313" key="2">
    <source>
        <dbReference type="EMBL" id="KIM51430.1"/>
    </source>
</evidence>
<keyword evidence="1" id="KW-0812">Transmembrane</keyword>
<sequence length="412" mass="46702">MRQNEESQAIYCNRPHSAEATIPPTLLHPVFGQFLDDCETLETTPEDNSLTLGLHIAMSTFYPDEKDRASIIRNEFSEWGLTKTRFETYDDRYVKGHRCVITEIKNEVCSTGAEPYSQACLHYLESTRDFVGKMKGSSLPCMILLVIGSSISFAGAAWNVRPVVQTLSSALPMHYHPTDSDMRIKVARHLGAFRKAINALEQYYQDLPSDFTSYPPQSQLFPHCTSFTSLQNGLVQHFEYISQPFNEHLVFFAALSTPRAEPVCIKFARQYSKDAHEVSASLGHTPALRGFEKIPGGWLMIVMDKLPNQYAALFGSTPSSALIKDIRNHLGLLHQRGYVHGDVRNTNIMVPRFDRTKFMLVDFEWAGKGGEVRYPMNVNRGPDLWRPDDAVDGTLILPEHDIKMLDHIETWD</sequence>
<dbReference type="HOGENOM" id="CLU_013871_2_2_1"/>
<dbReference type="InterPro" id="IPR011009">
    <property type="entry name" value="Kinase-like_dom_sf"/>
</dbReference>
<proteinExistence type="predicted"/>
<dbReference type="GO" id="GO:0004672">
    <property type="term" value="F:protein kinase activity"/>
    <property type="evidence" value="ECO:0007669"/>
    <property type="project" value="InterPro"/>
</dbReference>
<feature type="transmembrane region" description="Helical" evidence="1">
    <location>
        <begin position="138"/>
        <end position="158"/>
    </location>
</feature>